<dbReference type="EMBL" id="JYNV01000246">
    <property type="protein sequence ID" value="KZM21371.1"/>
    <property type="molecule type" value="Genomic_DNA"/>
</dbReference>
<keyword evidence="3" id="KW-1185">Reference proteome</keyword>
<proteinExistence type="predicted"/>
<feature type="region of interest" description="Disordered" evidence="1">
    <location>
        <begin position="435"/>
        <end position="462"/>
    </location>
</feature>
<dbReference type="Proteomes" id="UP000076837">
    <property type="component" value="Unassembled WGS sequence"/>
</dbReference>
<dbReference type="AlphaFoldDB" id="A0A163AT77"/>
<name>A0A163AT77_DIDRA</name>
<gene>
    <name evidence="2" type="ORF">ST47_g7470</name>
</gene>
<evidence type="ECO:0000256" key="1">
    <source>
        <dbReference type="SAM" id="MobiDB-lite"/>
    </source>
</evidence>
<sequence>MTGYIRDCRYRRKRLSNFAQPSLPGNAWLESRKDNNNSKFSRHPVFVQYSLYFSMVCQNTLLQKDEEQETRRACLSVCEAVQHRLPREIRDMILGYLLLEDGVHARLFHYYNTLDPKAPRHYWNKEFTGEATLRELTESWYRLVRFDFDRSLDFLPHLLAQVDATLCCTRQELIAKASFKILQCDLDVWPAADANGIPSPRSLLLKNVEKLFSLRHGAKIYVVLESPLPWFSGSKNLQERQAGFLTQVLNIIFPALIRLHQAGYEIAVAVDPGSNVRFLDGQQIWRCELNNLITPNNAHFSPEGFVERFWKVMRAESSSTDALLGLKFEIRGVALLEARRSTAKATMSPTQVSTRALEIAPQITNTMNVKNAAAPRAGQSYRHGGKGNLRIDDDTEFISISIVRPIMLFRPPTVSAVDLPRYSAVSATGSFWGHRNVSGSPAIDENDATERRSATKESSAVKEDYHASLHEPDATHNVCKNCSIQHRKNKERIVHDTDSESEFVDDSFVDDTLVLESEDKNVPLPTVSPFLNRAYFRPKGIGS</sequence>
<comment type="caution">
    <text evidence="2">The sequence shown here is derived from an EMBL/GenBank/DDBJ whole genome shotgun (WGS) entry which is preliminary data.</text>
</comment>
<organism evidence="2 3">
    <name type="scientific">Didymella rabiei</name>
    <name type="common">Chickpea ascochyta blight fungus</name>
    <name type="synonym">Mycosphaerella rabiei</name>
    <dbReference type="NCBI Taxonomy" id="5454"/>
    <lineage>
        <taxon>Eukaryota</taxon>
        <taxon>Fungi</taxon>
        <taxon>Dikarya</taxon>
        <taxon>Ascomycota</taxon>
        <taxon>Pezizomycotina</taxon>
        <taxon>Dothideomycetes</taxon>
        <taxon>Pleosporomycetidae</taxon>
        <taxon>Pleosporales</taxon>
        <taxon>Pleosporineae</taxon>
        <taxon>Didymellaceae</taxon>
        <taxon>Ascochyta</taxon>
    </lineage>
</organism>
<reference evidence="2 3" key="1">
    <citation type="journal article" date="2016" name="Sci. Rep.">
        <title>Draft genome sequencing and secretome analysis of fungal phytopathogen Ascochyta rabiei provides insight into the necrotrophic effector repertoire.</title>
        <authorList>
            <person name="Verma S."/>
            <person name="Gazara R.K."/>
            <person name="Nizam S."/>
            <person name="Parween S."/>
            <person name="Chattopadhyay D."/>
            <person name="Verma P.K."/>
        </authorList>
    </citation>
    <scope>NUCLEOTIDE SEQUENCE [LARGE SCALE GENOMIC DNA]</scope>
    <source>
        <strain evidence="2 3">ArDII</strain>
    </source>
</reference>
<evidence type="ECO:0000313" key="3">
    <source>
        <dbReference type="Proteomes" id="UP000076837"/>
    </source>
</evidence>
<protein>
    <submittedName>
        <fullName evidence="2">Uncharacterized protein</fullName>
    </submittedName>
</protein>
<evidence type="ECO:0000313" key="2">
    <source>
        <dbReference type="EMBL" id="KZM21371.1"/>
    </source>
</evidence>
<accession>A0A163AT77</accession>
<feature type="compositionally biased region" description="Basic and acidic residues" evidence="1">
    <location>
        <begin position="448"/>
        <end position="462"/>
    </location>
</feature>